<proteinExistence type="predicted"/>
<feature type="compositionally biased region" description="Basic and acidic residues" evidence="1">
    <location>
        <begin position="71"/>
        <end position="80"/>
    </location>
</feature>
<reference evidence="3" key="1">
    <citation type="submission" date="2017-08" db="EMBL/GenBank/DDBJ databases">
        <authorList>
            <person name="Imhoff J.F."/>
            <person name="Rahn T."/>
            <person name="Kuenzel S."/>
            <person name="Neulinger S.C."/>
        </authorList>
    </citation>
    <scope>NUCLEOTIDE SEQUENCE</scope>
    <source>
        <strain evidence="3">DSM 11080</strain>
    </source>
</reference>
<feature type="region of interest" description="Disordered" evidence="1">
    <location>
        <begin position="63"/>
        <end position="95"/>
    </location>
</feature>
<evidence type="ECO:0000313" key="3">
    <source>
        <dbReference type="EMBL" id="MBK1707313.1"/>
    </source>
</evidence>
<dbReference type="EMBL" id="NRSJ01000080">
    <property type="protein sequence ID" value="MBK1707313.1"/>
    <property type="molecule type" value="Genomic_DNA"/>
</dbReference>
<reference evidence="3" key="2">
    <citation type="journal article" date="2020" name="Microorganisms">
        <title>Osmotic Adaptation and Compatible Solute Biosynthesis of Phototrophic Bacteria as Revealed from Genome Analyses.</title>
        <authorList>
            <person name="Imhoff J.F."/>
            <person name="Rahn T."/>
            <person name="Kunzel S."/>
            <person name="Keller A."/>
            <person name="Neulinger S.C."/>
        </authorList>
    </citation>
    <scope>NUCLEOTIDE SEQUENCE</scope>
    <source>
        <strain evidence="3">DSM 11080</strain>
    </source>
</reference>
<protein>
    <submittedName>
        <fullName evidence="3">Uncharacterized protein</fullName>
    </submittedName>
</protein>
<organism evidence="3 4">
    <name type="scientific">Halochromatium glycolicum</name>
    <dbReference type="NCBI Taxonomy" id="85075"/>
    <lineage>
        <taxon>Bacteria</taxon>
        <taxon>Pseudomonadati</taxon>
        <taxon>Pseudomonadota</taxon>
        <taxon>Gammaproteobacteria</taxon>
        <taxon>Chromatiales</taxon>
        <taxon>Chromatiaceae</taxon>
        <taxon>Halochromatium</taxon>
    </lineage>
</organism>
<feature type="region of interest" description="Disordered" evidence="1">
    <location>
        <begin position="30"/>
        <end position="51"/>
    </location>
</feature>
<sequence>MTKLILTTAAVLFTVSAQAADSYQQFIQNNPDSDNSRARYTGVQAQPPGVGANINRYQGLGEGNPDLFEMDLGRSPKSETPDIYGAAEGNPDLSF</sequence>
<dbReference type="AlphaFoldDB" id="A0AAJ0XCE4"/>
<evidence type="ECO:0000256" key="1">
    <source>
        <dbReference type="SAM" id="MobiDB-lite"/>
    </source>
</evidence>
<keyword evidence="4" id="KW-1185">Reference proteome</keyword>
<comment type="caution">
    <text evidence="3">The sequence shown here is derived from an EMBL/GenBank/DDBJ whole genome shotgun (WGS) entry which is preliminary data.</text>
</comment>
<keyword evidence="2" id="KW-0732">Signal</keyword>
<evidence type="ECO:0000313" key="4">
    <source>
        <dbReference type="Proteomes" id="UP001296776"/>
    </source>
</evidence>
<dbReference type="RefSeq" id="WP_200348800.1">
    <property type="nucleotide sequence ID" value="NZ_NRSJ01000080.1"/>
</dbReference>
<name>A0AAJ0XCE4_9GAMM</name>
<gene>
    <name evidence="3" type="ORF">CKO40_22960</name>
</gene>
<evidence type="ECO:0000256" key="2">
    <source>
        <dbReference type="SAM" id="SignalP"/>
    </source>
</evidence>
<dbReference type="Proteomes" id="UP001296776">
    <property type="component" value="Unassembled WGS sequence"/>
</dbReference>
<feature type="chain" id="PRO_5042561788" evidence="2">
    <location>
        <begin position="20"/>
        <end position="95"/>
    </location>
</feature>
<feature type="signal peptide" evidence="2">
    <location>
        <begin position="1"/>
        <end position="19"/>
    </location>
</feature>
<accession>A0AAJ0XCE4</accession>